<dbReference type="Proteomes" id="UP000783253">
    <property type="component" value="Unassembled WGS sequence"/>
</dbReference>
<proteinExistence type="predicted"/>
<reference evidence="1 2" key="1">
    <citation type="submission" date="2021-08" db="EMBL/GenBank/DDBJ databases">
        <title>Comparative Genomics Analysis of the Genus Qipengyuania Reveals Extensive Genetic Diversity and Metabolic Versatility, Including the Description of Fifteen Novel Species.</title>
        <authorList>
            <person name="Liu Y."/>
        </authorList>
    </citation>
    <scope>NUCLEOTIDE SEQUENCE [LARGE SCALE GENOMIC DNA]</scope>
    <source>
        <strain evidence="1 2">1NDH17</strain>
    </source>
</reference>
<comment type="caution">
    <text evidence="1">The sequence shown here is derived from an EMBL/GenBank/DDBJ whole genome shotgun (WGS) entry which is preliminary data.</text>
</comment>
<sequence>MTREVLKYSLPLIDVCAGNKVVLPEFGFDEAVIVSEKYRGRPYAHDMRSGHYDLSHIDPRDERHNFTAEELEEQEYADHMTLIVTRASWTQGIVLYVTDLQREVTIIDDEPWDI</sequence>
<evidence type="ECO:0000313" key="1">
    <source>
        <dbReference type="EMBL" id="MBX7459179.1"/>
    </source>
</evidence>
<evidence type="ECO:0000313" key="2">
    <source>
        <dbReference type="Proteomes" id="UP000783253"/>
    </source>
</evidence>
<accession>A0ABS7J1F3</accession>
<organism evidence="1 2">
    <name type="scientific">Qipengyuania polymorpha</name>
    <dbReference type="NCBI Taxonomy" id="2867234"/>
    <lineage>
        <taxon>Bacteria</taxon>
        <taxon>Pseudomonadati</taxon>
        <taxon>Pseudomonadota</taxon>
        <taxon>Alphaproteobacteria</taxon>
        <taxon>Sphingomonadales</taxon>
        <taxon>Erythrobacteraceae</taxon>
        <taxon>Qipengyuania</taxon>
    </lineage>
</organism>
<keyword evidence="2" id="KW-1185">Reference proteome</keyword>
<gene>
    <name evidence="1" type="ORF">K3152_13050</name>
</gene>
<dbReference type="RefSeq" id="WP_221574571.1">
    <property type="nucleotide sequence ID" value="NZ_JAIGNK010000004.1"/>
</dbReference>
<protein>
    <submittedName>
        <fullName evidence="1">Uncharacterized protein</fullName>
    </submittedName>
</protein>
<dbReference type="EMBL" id="JAIGNK010000004">
    <property type="protein sequence ID" value="MBX7459179.1"/>
    <property type="molecule type" value="Genomic_DNA"/>
</dbReference>
<name>A0ABS7J1F3_9SPHN</name>